<dbReference type="Proteomes" id="UP000398217">
    <property type="component" value="Unassembled WGS sequence"/>
</dbReference>
<dbReference type="EMBL" id="BLBC01000005">
    <property type="protein sequence ID" value="GET45284.1"/>
    <property type="molecule type" value="Genomic_DNA"/>
</dbReference>
<dbReference type="OrthoDB" id="9795543at2"/>
<evidence type="ECO:0000313" key="1">
    <source>
        <dbReference type="EMBL" id="GET45284.1"/>
    </source>
</evidence>
<dbReference type="InterPro" id="IPR036291">
    <property type="entry name" value="NAD(P)-bd_dom_sf"/>
</dbReference>
<dbReference type="Gene3D" id="3.30.360.10">
    <property type="entry name" value="Dihydrodipicolinate Reductase, domain 2"/>
    <property type="match status" value="1"/>
</dbReference>
<evidence type="ECO:0000313" key="2">
    <source>
        <dbReference type="Proteomes" id="UP000398217"/>
    </source>
</evidence>
<proteinExistence type="predicted"/>
<dbReference type="AlphaFoldDB" id="A0A5M4B6P4"/>
<evidence type="ECO:0008006" key="3">
    <source>
        <dbReference type="Google" id="ProtNLM"/>
    </source>
</evidence>
<dbReference type="RefSeq" id="WP_155283967.1">
    <property type="nucleotide sequence ID" value="NZ_BLBC01000005.1"/>
</dbReference>
<protein>
    <recommendedName>
        <fullName evidence="3">Gfo/Idh/MocA-like oxidoreductase N-terminal domain-containing protein</fullName>
    </recommendedName>
</protein>
<dbReference type="SUPFAM" id="SSF51735">
    <property type="entry name" value="NAD(P)-binding Rossmann-fold domains"/>
    <property type="match status" value="1"/>
</dbReference>
<dbReference type="Gene3D" id="3.40.50.720">
    <property type="entry name" value="NAD(P)-binding Rossmann-like Domain"/>
    <property type="match status" value="1"/>
</dbReference>
<reference evidence="2" key="1">
    <citation type="journal article" date="2020" name="Int. J. Syst. Evol. Microbiol.">
        <title>Capnocytophaga felis sp. nov. isolated from the feline oral cavity.</title>
        <authorList>
            <person name="Suzuki M."/>
            <person name="Umeda K."/>
            <person name="Kimura M."/>
            <person name="Imaoka K."/>
            <person name="Morikawa S."/>
            <person name="Maeda K."/>
        </authorList>
    </citation>
    <scope>NUCLEOTIDE SEQUENCE [LARGE SCALE GENOMIC DNA]</scope>
    <source>
        <strain evidence="2">KC07070</strain>
    </source>
</reference>
<comment type="caution">
    <text evidence="1">The sequence shown here is derived from an EMBL/GenBank/DDBJ whole genome shotgun (WGS) entry which is preliminary data.</text>
</comment>
<accession>A0A5M4B6P4</accession>
<name>A0A5M4B6P4_9FLAO</name>
<sequence length="315" mass="35807">MEKIWLIGTGNIAVDYAKVLKGLNIDYIAIGRGRENVRKFELATEHTVIEGGIENYIALEPEKPSHAIVAVNVEALAATTEILLNFGIKNILLEKPGICTPNEIDKLVDLTKKMDANVLLAYNRRFYASIFKAEEMIKNDGGITSLIFEFTEWGHEIEKLYDGGKRFNYWFLGNSSHVVDLAFFLAGKPTSMSSFQKGGTNWHPKGAIYSGAGMTDKEVLFSYHANWNSPGRWFVEICTPKHRLYFKPMETLQIQNIGSVAVNPVEIDDLLDKKYKPGLYLQTKAFLENDLSRFYSVEDQKKMIEDVYLKICKYH</sequence>
<gene>
    <name evidence="1" type="ORF">RCZ01_05860</name>
</gene>
<keyword evidence="2" id="KW-1185">Reference proteome</keyword>
<organism evidence="1 2">
    <name type="scientific">Capnocytophaga felis</name>
    <dbReference type="NCBI Taxonomy" id="2267611"/>
    <lineage>
        <taxon>Bacteria</taxon>
        <taxon>Pseudomonadati</taxon>
        <taxon>Bacteroidota</taxon>
        <taxon>Flavobacteriia</taxon>
        <taxon>Flavobacteriales</taxon>
        <taxon>Flavobacteriaceae</taxon>
        <taxon>Capnocytophaga</taxon>
    </lineage>
</organism>